<proteinExistence type="predicted"/>
<reference evidence="1" key="1">
    <citation type="submission" date="2022-09" db="EMBL/GenBank/DDBJ databases">
        <title>Aureispira anguillicida sp. nov., isolated from Leptocephalus of Japanese eel Anguilla japonica.</title>
        <authorList>
            <person name="Yuasa K."/>
            <person name="Mekata T."/>
            <person name="Ikunari K."/>
        </authorList>
    </citation>
    <scope>NUCLEOTIDE SEQUENCE</scope>
    <source>
        <strain evidence="1">EL160426</strain>
    </source>
</reference>
<evidence type="ECO:0000313" key="2">
    <source>
        <dbReference type="Proteomes" id="UP001060919"/>
    </source>
</evidence>
<keyword evidence="2" id="KW-1185">Reference proteome</keyword>
<name>A0A916DUM1_9BACT</name>
<dbReference type="KEGG" id="aup:AsAng_0033790"/>
<dbReference type="EMBL" id="AP026867">
    <property type="protein sequence ID" value="BDS12655.1"/>
    <property type="molecule type" value="Genomic_DNA"/>
</dbReference>
<sequence>MLLFLYILCFFFIVVVCFLIKTKIRHQKKTLLPKQLDRSWFANTTTPLTPADYQRSGDQTFLTYPEWFLVFSPAEQALYFKEKTSTTFPYEQHVEQFWDSYALLSEEIKTHFPYNNQYHTMIKVIGYSTMIEYRGKLLYEQSIGRLTALIPSKMTAEDQFYGEFMQRYVNFIQKEPWYLYPFLQEFKQLWMHTTWLEWNIIRKLERRIFISVELLFKAFYGSGLGLGTKSTYGVAAPVTAVLIDQLPPNHEVTVPELKLVDVISNEATLVTLPRYAAFTAALTKLIKTGVQIKEIAGNTSSILLTIVVPIDWQAVTTLTQPIFKQIIPTQPSKQRVALVVLIKDLSTLMLQLEQAQIPIEHIFDY</sequence>
<organism evidence="1 2">
    <name type="scientific">Aureispira anguillae</name>
    <dbReference type="NCBI Taxonomy" id="2864201"/>
    <lineage>
        <taxon>Bacteria</taxon>
        <taxon>Pseudomonadati</taxon>
        <taxon>Bacteroidota</taxon>
        <taxon>Saprospiria</taxon>
        <taxon>Saprospirales</taxon>
        <taxon>Saprospiraceae</taxon>
        <taxon>Aureispira</taxon>
    </lineage>
</organism>
<evidence type="ECO:0000313" key="1">
    <source>
        <dbReference type="EMBL" id="BDS12655.1"/>
    </source>
</evidence>
<dbReference type="RefSeq" id="WP_264788017.1">
    <property type="nucleotide sequence ID" value="NZ_AP026867.1"/>
</dbReference>
<dbReference type="AlphaFoldDB" id="A0A916DUM1"/>
<accession>A0A916DUM1</accession>
<dbReference type="Proteomes" id="UP001060919">
    <property type="component" value="Chromosome"/>
</dbReference>
<protein>
    <submittedName>
        <fullName evidence="1">Uncharacterized protein</fullName>
    </submittedName>
</protein>
<gene>
    <name evidence="1" type="ORF">AsAng_0033790</name>
</gene>